<keyword evidence="6" id="KW-1185">Reference proteome</keyword>
<keyword evidence="1" id="KW-0479">Metal-binding</keyword>
<keyword evidence="3" id="KW-0472">Membrane</keyword>
<dbReference type="GO" id="GO:0016020">
    <property type="term" value="C:membrane"/>
    <property type="evidence" value="ECO:0007669"/>
    <property type="project" value="GOC"/>
</dbReference>
<evidence type="ECO:0000313" key="6">
    <source>
        <dbReference type="Proteomes" id="UP001243623"/>
    </source>
</evidence>
<proteinExistence type="predicted"/>
<dbReference type="AlphaFoldDB" id="A0A9Y2AGI1"/>
<feature type="transmembrane region" description="Helical" evidence="3">
    <location>
        <begin position="39"/>
        <end position="57"/>
    </location>
</feature>
<dbReference type="GO" id="GO:0009245">
    <property type="term" value="P:lipid A biosynthetic process"/>
    <property type="evidence" value="ECO:0007669"/>
    <property type="project" value="TreeGrafter"/>
</dbReference>
<dbReference type="GO" id="GO:0008758">
    <property type="term" value="F:UDP-2,3-diacylglucosamine hydrolase activity"/>
    <property type="evidence" value="ECO:0007669"/>
    <property type="project" value="TreeGrafter"/>
</dbReference>
<protein>
    <submittedName>
        <fullName evidence="5">Metallophosphoesterase</fullName>
    </submittedName>
</protein>
<dbReference type="PANTHER" id="PTHR31302:SF31">
    <property type="entry name" value="PHOSPHODIESTERASE YAEI"/>
    <property type="match status" value="1"/>
</dbReference>
<reference evidence="5" key="1">
    <citation type="submission" date="2023-03" db="EMBL/GenBank/DDBJ databases">
        <title>Selenobaculum gbiensis gen. nov. sp. nov., a new bacterium isolated from the gut microbiota of IBD patient.</title>
        <authorList>
            <person name="Yeo S."/>
            <person name="Park H."/>
            <person name="Huh C.S."/>
        </authorList>
    </citation>
    <scope>NUCLEOTIDE SEQUENCE</scope>
    <source>
        <strain evidence="5">ICN-92133</strain>
    </source>
</reference>
<dbReference type="RefSeq" id="WP_309320610.1">
    <property type="nucleotide sequence ID" value="NZ_CP120678.1"/>
</dbReference>
<dbReference type="SUPFAM" id="SSF56300">
    <property type="entry name" value="Metallo-dependent phosphatases"/>
    <property type="match status" value="1"/>
</dbReference>
<evidence type="ECO:0000259" key="4">
    <source>
        <dbReference type="Pfam" id="PF00149"/>
    </source>
</evidence>
<keyword evidence="3" id="KW-1133">Transmembrane helix</keyword>
<dbReference type="Gene3D" id="3.60.21.10">
    <property type="match status" value="1"/>
</dbReference>
<dbReference type="InterPro" id="IPR029052">
    <property type="entry name" value="Metallo-depent_PP-like"/>
</dbReference>
<evidence type="ECO:0000313" key="5">
    <source>
        <dbReference type="EMBL" id="WIW71290.1"/>
    </source>
</evidence>
<gene>
    <name evidence="5" type="ORF">P3F81_02975</name>
</gene>
<evidence type="ECO:0000256" key="1">
    <source>
        <dbReference type="ARBA" id="ARBA00022723"/>
    </source>
</evidence>
<organism evidence="5 6">
    <name type="scientific">Selenobaculum gibii</name>
    <dbReference type="NCBI Taxonomy" id="3054208"/>
    <lineage>
        <taxon>Bacteria</taxon>
        <taxon>Bacillati</taxon>
        <taxon>Bacillota</taxon>
        <taxon>Negativicutes</taxon>
        <taxon>Selenomonadales</taxon>
        <taxon>Selenomonadaceae</taxon>
        <taxon>Selenobaculum</taxon>
    </lineage>
</organism>
<keyword evidence="2" id="KW-0378">Hydrolase</keyword>
<feature type="transmembrane region" description="Helical" evidence="3">
    <location>
        <begin position="6"/>
        <end position="27"/>
    </location>
</feature>
<evidence type="ECO:0000256" key="2">
    <source>
        <dbReference type="ARBA" id="ARBA00022801"/>
    </source>
</evidence>
<keyword evidence="3" id="KW-0812">Transmembrane</keyword>
<feature type="transmembrane region" description="Helical" evidence="3">
    <location>
        <begin position="69"/>
        <end position="91"/>
    </location>
</feature>
<dbReference type="InterPro" id="IPR051158">
    <property type="entry name" value="Metallophosphoesterase_sf"/>
</dbReference>
<dbReference type="GO" id="GO:0046872">
    <property type="term" value="F:metal ion binding"/>
    <property type="evidence" value="ECO:0007669"/>
    <property type="project" value="UniProtKB-KW"/>
</dbReference>
<evidence type="ECO:0000256" key="3">
    <source>
        <dbReference type="SAM" id="Phobius"/>
    </source>
</evidence>
<name>A0A9Y2AGI1_9FIRM</name>
<sequence length="394" mass="44562">MNGPSIYFIGILIGIALGIAYLFITLLCKVFPCYRNKTLKSFFWLINIIAVGGIILTRGKLDVFPFQGLLSQITILWFMGQLIGLFMLPFYHGIKRVYLRNLLKENDAIDLSRRKFIQGAAVSLPIISFGLSGYGTFLGGEKVEFLEHDILIKNLDVQNDGLKIGQISDAHIGLFFSVEKLSQILELLYKKGADVVVITGDLIDDVKMIDALIEVLNGYISKFRYGIYFSWGNHEYFRNFPKLETAFQHSEVKVLRNKNTLLINSKKPVYLLGIDYPWSETANEQIVKSKEMLDLALLGVTENSTKILLSHHPVVIDYAYEKNIDLTLTGHTHGGQVAIGRQPLLPVRYKYMRGMYQKEQMYGYVSTGAGSWFPFRLGCPAEISLFTLKVLSDS</sequence>
<dbReference type="InterPro" id="IPR004843">
    <property type="entry name" value="Calcineurin-like_PHP"/>
</dbReference>
<accession>A0A9Y2AGI1</accession>
<dbReference type="PANTHER" id="PTHR31302">
    <property type="entry name" value="TRANSMEMBRANE PROTEIN WITH METALLOPHOSPHOESTERASE DOMAIN-RELATED"/>
    <property type="match status" value="1"/>
</dbReference>
<dbReference type="EMBL" id="CP120678">
    <property type="protein sequence ID" value="WIW71290.1"/>
    <property type="molecule type" value="Genomic_DNA"/>
</dbReference>
<dbReference type="Pfam" id="PF00149">
    <property type="entry name" value="Metallophos"/>
    <property type="match status" value="1"/>
</dbReference>
<feature type="domain" description="Calcineurin-like phosphoesterase" evidence="4">
    <location>
        <begin position="162"/>
        <end position="334"/>
    </location>
</feature>
<dbReference type="Proteomes" id="UP001243623">
    <property type="component" value="Chromosome"/>
</dbReference>
<dbReference type="KEGG" id="sgbi:P3F81_02975"/>